<accession>H6WNX8</accession>
<keyword evidence="2" id="KW-1133">Transmembrane helix</keyword>
<keyword evidence="2" id="KW-0472">Membrane</keyword>
<reference evidence="3" key="1">
    <citation type="journal article" date="2012" name="ISME J.">
        <title>Functional metagenomics reveals novel salt tolerance loci from the human gut microbiome.</title>
        <authorList>
            <person name="Culligan E.P."/>
            <person name="Sleator R.D."/>
            <person name="Marchesi J.R."/>
            <person name="Hill C."/>
        </authorList>
    </citation>
    <scope>NUCLEOTIDE SEQUENCE</scope>
</reference>
<protein>
    <submittedName>
        <fullName evidence="3">Uncharacterized protein</fullName>
    </submittedName>
</protein>
<feature type="compositionally biased region" description="Polar residues" evidence="1">
    <location>
        <begin position="141"/>
        <end position="157"/>
    </location>
</feature>
<dbReference type="EMBL" id="JQ269600">
    <property type="protein sequence ID" value="AFA54909.1"/>
    <property type="molecule type" value="Genomic_DNA"/>
</dbReference>
<sequence length="157" mass="17469">MSDWMQNHEILNQIHRWGLRALQVKGQTYGVNHYTICVIGLMLIVVILSFGTKKPAVPQYESDAWIQNSMGGGDNSDYQLQQMIRAANNFYENNAMEICKKCGGSGVVTPGSGRALWNRTESNQYRMPCPQCGGAGEVPRSRNSGRFNDGTYQGSGW</sequence>
<dbReference type="SUPFAM" id="SSF57938">
    <property type="entry name" value="DnaJ/Hsp40 cysteine-rich domain"/>
    <property type="match status" value="1"/>
</dbReference>
<name>H6WNX8_9BACT</name>
<evidence type="ECO:0000256" key="1">
    <source>
        <dbReference type="SAM" id="MobiDB-lite"/>
    </source>
</evidence>
<feature type="transmembrane region" description="Helical" evidence="2">
    <location>
        <begin position="31"/>
        <end position="50"/>
    </location>
</feature>
<keyword evidence="2" id="KW-0812">Transmembrane</keyword>
<dbReference type="Gene3D" id="6.20.20.10">
    <property type="match status" value="1"/>
</dbReference>
<dbReference type="InterPro" id="IPR036410">
    <property type="entry name" value="HSP_DnaJ_Cys-rich_dom_sf"/>
</dbReference>
<feature type="region of interest" description="Disordered" evidence="1">
    <location>
        <begin position="135"/>
        <end position="157"/>
    </location>
</feature>
<evidence type="ECO:0000313" key="3">
    <source>
        <dbReference type="EMBL" id="AFA54909.1"/>
    </source>
</evidence>
<organism evidence="3">
    <name type="scientific">uncultured Akkermansia sp. SMG25</name>
    <dbReference type="NCBI Taxonomy" id="1131822"/>
    <lineage>
        <taxon>Bacteria</taxon>
        <taxon>Pseudomonadati</taxon>
        <taxon>Verrucomicrobiota</taxon>
        <taxon>Verrucomicrobiia</taxon>
        <taxon>Verrucomicrobiales</taxon>
        <taxon>Akkermansiaceae</taxon>
        <taxon>Akkermansia</taxon>
        <taxon>environmental samples</taxon>
    </lineage>
</organism>
<proteinExistence type="predicted"/>
<dbReference type="AlphaFoldDB" id="H6WNX8"/>
<evidence type="ECO:0000256" key="2">
    <source>
        <dbReference type="SAM" id="Phobius"/>
    </source>
</evidence>